<dbReference type="PANTHER" id="PTHR10887:SF495">
    <property type="entry name" value="HELICASE SENATAXIN ISOFORM X1-RELATED"/>
    <property type="match status" value="1"/>
</dbReference>
<dbReference type="InterPro" id="IPR007569">
    <property type="entry name" value="DUF559"/>
</dbReference>
<dbReference type="InterPro" id="IPR041679">
    <property type="entry name" value="DNA2/NAM7-like_C"/>
</dbReference>
<dbReference type="PANTHER" id="PTHR10887">
    <property type="entry name" value="DNA2/NAM7 HELICASE FAMILY"/>
    <property type="match status" value="1"/>
</dbReference>
<dbReference type="GO" id="GO:0004386">
    <property type="term" value="F:helicase activity"/>
    <property type="evidence" value="ECO:0007669"/>
    <property type="project" value="InterPro"/>
</dbReference>
<dbReference type="Pfam" id="PF04480">
    <property type="entry name" value="DUF559"/>
    <property type="match status" value="1"/>
</dbReference>
<evidence type="ECO:0000259" key="2">
    <source>
        <dbReference type="Pfam" id="PF13086"/>
    </source>
</evidence>
<dbReference type="SUPFAM" id="SSF52980">
    <property type="entry name" value="Restriction endonuclease-like"/>
    <property type="match status" value="1"/>
</dbReference>
<accession>A0A2M7GXS2</accession>
<dbReference type="Pfam" id="PF13086">
    <property type="entry name" value="AAA_11"/>
    <property type="match status" value="1"/>
</dbReference>
<dbReference type="Gene3D" id="3.40.50.300">
    <property type="entry name" value="P-loop containing nucleotide triphosphate hydrolases"/>
    <property type="match status" value="2"/>
</dbReference>
<feature type="domain" description="DUF559" evidence="1">
    <location>
        <begin position="831"/>
        <end position="930"/>
    </location>
</feature>
<evidence type="ECO:0000259" key="1">
    <source>
        <dbReference type="Pfam" id="PF04480"/>
    </source>
</evidence>
<comment type="caution">
    <text evidence="4">The sequence shown here is derived from an EMBL/GenBank/DDBJ whole genome shotgun (WGS) entry which is preliminary data.</text>
</comment>
<feature type="domain" description="DNA2/NAM7 helicase helicase" evidence="2">
    <location>
        <begin position="255"/>
        <end position="559"/>
    </location>
</feature>
<dbReference type="Gene3D" id="3.40.960.10">
    <property type="entry name" value="VSR Endonuclease"/>
    <property type="match status" value="1"/>
</dbReference>
<dbReference type="Pfam" id="PF13087">
    <property type="entry name" value="AAA_12"/>
    <property type="match status" value="1"/>
</dbReference>
<evidence type="ECO:0000259" key="3">
    <source>
        <dbReference type="Pfam" id="PF13087"/>
    </source>
</evidence>
<dbReference type="InterPro" id="IPR027417">
    <property type="entry name" value="P-loop_NTPase"/>
</dbReference>
<evidence type="ECO:0000313" key="5">
    <source>
        <dbReference type="Proteomes" id="UP000230025"/>
    </source>
</evidence>
<dbReference type="InterPro" id="IPR047187">
    <property type="entry name" value="SF1_C_Upf1"/>
</dbReference>
<dbReference type="EMBL" id="PFFY01000251">
    <property type="protein sequence ID" value="PIW32719.1"/>
    <property type="molecule type" value="Genomic_DNA"/>
</dbReference>
<dbReference type="SUPFAM" id="SSF52540">
    <property type="entry name" value="P-loop containing nucleoside triphosphate hydrolases"/>
    <property type="match status" value="1"/>
</dbReference>
<organism evidence="4 5">
    <name type="scientific">bacterium (Candidatus Ratteibacteria) CG15_BIG_FIL_POST_REV_8_21_14_020_41_12</name>
    <dbReference type="NCBI Taxonomy" id="2014291"/>
    <lineage>
        <taxon>Bacteria</taxon>
        <taxon>Candidatus Ratteibacteria</taxon>
    </lineage>
</organism>
<dbReference type="InterPro" id="IPR045055">
    <property type="entry name" value="DNA2/NAM7-like"/>
</dbReference>
<name>A0A2M7GXS2_9BACT</name>
<reference evidence="5" key="1">
    <citation type="submission" date="2017-09" db="EMBL/GenBank/DDBJ databases">
        <title>Depth-based differentiation of microbial function through sediment-hosted aquifers and enrichment of novel symbionts in the deep terrestrial subsurface.</title>
        <authorList>
            <person name="Probst A.J."/>
            <person name="Ladd B."/>
            <person name="Jarett J.K."/>
            <person name="Geller-Mcgrath D.E."/>
            <person name="Sieber C.M.K."/>
            <person name="Emerson J.B."/>
            <person name="Anantharaman K."/>
            <person name="Thomas B.C."/>
            <person name="Malmstrom R."/>
            <person name="Stieglmeier M."/>
            <person name="Klingl A."/>
            <person name="Woyke T."/>
            <person name="Ryan C.M."/>
            <person name="Banfield J.F."/>
        </authorList>
    </citation>
    <scope>NUCLEOTIDE SEQUENCE [LARGE SCALE GENOMIC DNA]</scope>
</reference>
<sequence>MEGLNKIIAYWYDCIKNEDILEKDISINVRSKAVLYPFDNDPFVFNRKENLILVSGDEKLTTFSEYIITQGYEPYYGYPILFYFDDESKKYLIAPLFIIKVKFIRKNQNLYLQKDEQAPTCGIQAFSRVGFRTEEIADISQSLERLFRSELSNSENLVEKCLEAIQKEAEIQINEPIDPDRLTNSKNLSKNMTSGLYNKSLVFAGENTAYNISLLQDLLELKEKNDLDKTALSFILEKVPSVKGVEQIPILPFPSNEYQVRALQDIFQNKLSVITGPPGTGKSQFISNLLINLFLEGKSVLFVSHTNPAVDVVNEKINEQFRNLMLRTGKKEFRQDLKGKFNELILDSEKIIHSGTNLKDIHSLWKTIITYRETLVELDILERRFEELYYCYNNESMSLIRLNLFSKMAFSVKRFLLFLKLQLLKNKLSKFPAKLVIEREIRRLEKTFYKSSEEFVRSIYIQKMLGKGRNIGKVKSFLHQVDSSRLNDDGIDNYSFINALDVLKIWSSTLKSIRRTFPLSPGIFDYVIFDEASQVDLPSAAPALYRAKRTIVVGDPMQLTHVAGLTRDIDKGLAKIHRLTDKKDIYPSKIRYCDISLYKSAENSLNHRPILLANHYRSEDQIIALCNTAFYKRQLKIMTTLDYSRYPNNLPLGVHWINCEGEVFKHPAGSRINHAEVILVNKIFQDVLQKISGTNLSIGVVTPYSRQQNAIHEKISQSTPAELLEKHNVKILTAHKFQGSEKDIMIFSLVLASRGNGNSDRWYNIYPQILNVALSRPRYLLYIIGDRKFCVKHSCYKGNSCVLKRLVGTYDEIKKQEKSEEYTLFEKFDSPTERFLFKKLQEINLENLGYKLIPKLVVKRYTLDFALLGKKKIDIECDGYQHEIIEGLPILEDVERDDFLKKEGWKVLRFPNHRILAQTNIVVNDILNLLKES</sequence>
<dbReference type="InterPro" id="IPR041677">
    <property type="entry name" value="DNA2/NAM7_AAA_11"/>
</dbReference>
<proteinExistence type="predicted"/>
<dbReference type="InterPro" id="IPR011335">
    <property type="entry name" value="Restrct_endonuc-II-like"/>
</dbReference>
<gene>
    <name evidence="4" type="ORF">COW28_05355</name>
</gene>
<protein>
    <submittedName>
        <fullName evidence="4">Uncharacterized protein</fullName>
    </submittedName>
</protein>
<dbReference type="AlphaFoldDB" id="A0A2M7GXS2"/>
<dbReference type="CDD" id="cd18808">
    <property type="entry name" value="SF1_C_Upf1"/>
    <property type="match status" value="1"/>
</dbReference>
<evidence type="ECO:0000313" key="4">
    <source>
        <dbReference type="EMBL" id="PIW32719.1"/>
    </source>
</evidence>
<feature type="domain" description="DNA2/NAM7 helicase-like C-terminal" evidence="3">
    <location>
        <begin position="594"/>
        <end position="787"/>
    </location>
</feature>
<dbReference type="Proteomes" id="UP000230025">
    <property type="component" value="Unassembled WGS sequence"/>
</dbReference>